<gene>
    <name evidence="1" type="ORF">Cob_v012887</name>
</gene>
<dbReference type="OrthoDB" id="4847599at2759"/>
<organism evidence="1 2">
    <name type="scientific">Colletotrichum orbiculare (strain 104-T / ATCC 96160 / CBS 514.97 / LARS 414 / MAFF 240422)</name>
    <name type="common">Cucumber anthracnose fungus</name>
    <name type="synonym">Colletotrichum lagenarium</name>
    <dbReference type="NCBI Taxonomy" id="1213857"/>
    <lineage>
        <taxon>Eukaryota</taxon>
        <taxon>Fungi</taxon>
        <taxon>Dikarya</taxon>
        <taxon>Ascomycota</taxon>
        <taxon>Pezizomycotina</taxon>
        <taxon>Sordariomycetes</taxon>
        <taxon>Hypocreomycetidae</taxon>
        <taxon>Glomerellales</taxon>
        <taxon>Glomerellaceae</taxon>
        <taxon>Colletotrichum</taxon>
        <taxon>Colletotrichum orbiculare species complex</taxon>
    </lineage>
</organism>
<dbReference type="AlphaFoldDB" id="N4V7J8"/>
<name>N4V7J8_COLOR</name>
<sequence length="149" mass="15481">MKFSAAVLALSALAAGAKIQQRAAYDATATVSPFLAPACQLSDIVTEALCKFPELPLAANKCQDVTYPCKIHPPTSFVAQLGQATSKSCYIAVFPDFGCSGDEVDSGALTTTKSGCTEAPYFNKLLTGGILSSSSLLPFGFKSAKLVCN</sequence>
<dbReference type="EMBL" id="AMCV02000056">
    <property type="protein sequence ID" value="TDZ14175.1"/>
    <property type="molecule type" value="Genomic_DNA"/>
</dbReference>
<dbReference type="eggNOG" id="ENOG502T5JN">
    <property type="taxonomic scope" value="Eukaryota"/>
</dbReference>
<evidence type="ECO:0000313" key="1">
    <source>
        <dbReference type="EMBL" id="TDZ14175.1"/>
    </source>
</evidence>
<reference evidence="2" key="2">
    <citation type="journal article" date="2019" name="Mol. Plant Microbe Interact.">
        <title>Genome sequence resources for four phytopathogenic fungi from the Colletotrichum orbiculare species complex.</title>
        <authorList>
            <person name="Gan P."/>
            <person name="Tsushima A."/>
            <person name="Narusaka M."/>
            <person name="Narusaka Y."/>
            <person name="Takano Y."/>
            <person name="Kubo Y."/>
            <person name="Shirasu K."/>
        </authorList>
    </citation>
    <scope>GENOME REANNOTATION</scope>
    <source>
        <strain evidence="2">104-T / ATCC 96160 / CBS 514.97 / LARS 414 / MAFF 240422</strain>
    </source>
</reference>
<protein>
    <submittedName>
        <fullName evidence="1">Uncharacterized protein</fullName>
    </submittedName>
</protein>
<comment type="caution">
    <text evidence="1">The sequence shown here is derived from an EMBL/GenBank/DDBJ whole genome shotgun (WGS) entry which is preliminary data.</text>
</comment>
<reference evidence="2" key="1">
    <citation type="journal article" date="2013" name="New Phytol.">
        <title>Comparative genomic and transcriptomic analyses reveal the hemibiotrophic stage shift of Colletotrichum fungi.</title>
        <authorList>
            <person name="Gan P."/>
            <person name="Ikeda K."/>
            <person name="Irieda H."/>
            <person name="Narusaka M."/>
            <person name="O'Connell R.J."/>
            <person name="Narusaka Y."/>
            <person name="Takano Y."/>
            <person name="Kubo Y."/>
            <person name="Shirasu K."/>
        </authorList>
    </citation>
    <scope>NUCLEOTIDE SEQUENCE [LARGE SCALE GENOMIC DNA]</scope>
    <source>
        <strain evidence="2">104-T / ATCC 96160 / CBS 514.97 / LARS 414 / MAFF 240422</strain>
    </source>
</reference>
<keyword evidence="2" id="KW-1185">Reference proteome</keyword>
<accession>N4V7J8</accession>
<proteinExistence type="predicted"/>
<dbReference type="HOGENOM" id="CLU_1767917_0_0_1"/>
<dbReference type="Proteomes" id="UP000014480">
    <property type="component" value="Unassembled WGS sequence"/>
</dbReference>
<evidence type="ECO:0000313" key="2">
    <source>
        <dbReference type="Proteomes" id="UP000014480"/>
    </source>
</evidence>